<protein>
    <submittedName>
        <fullName evidence="1">Uncharacterized protein</fullName>
    </submittedName>
</protein>
<organism evidence="1 2">
    <name type="scientific">Lasiosphaeris hirsuta</name>
    <dbReference type="NCBI Taxonomy" id="260670"/>
    <lineage>
        <taxon>Eukaryota</taxon>
        <taxon>Fungi</taxon>
        <taxon>Dikarya</taxon>
        <taxon>Ascomycota</taxon>
        <taxon>Pezizomycotina</taxon>
        <taxon>Sordariomycetes</taxon>
        <taxon>Sordariomycetidae</taxon>
        <taxon>Sordariales</taxon>
        <taxon>Lasiosphaeriaceae</taxon>
        <taxon>Lasiosphaeris</taxon>
    </lineage>
</organism>
<name>A0AA39ZRQ4_9PEZI</name>
<sequence>MAAFSFSAPSFTDGSTVGQRIRVSGQDLARLAQASLRLREATYDQYRPRPVFLYPVDEEDIDVEAIKFLVGNLGMLDPRIAVGQTTNRTAQRIRVESLSRRCNALWHYGCDPAALGGLWEQLDRPWMPLETRNTPVYCWRRPPLNISEKKTFHYANVAWVLEKDDVFPEAIQSAVWDSTEDAFPTAVAELKDIKAWRYVYLQNVFELMAAHVAALMSSRSTWEIGNKIQRRLQESEKLGIQLGSTVDDDGTKVVRGWEKSRDKIISQFSVYGFIYQVDLILLKNTSAGGTSHANSDASASNGPKHVASFQVKKLVKKMFGDPYADEVRKMLGIIDTQIRNDQASLTYNLIMERNLILQNWRNQLQYAQSQPPFGSFVQANGALAELGS</sequence>
<evidence type="ECO:0000313" key="1">
    <source>
        <dbReference type="EMBL" id="KAK0702386.1"/>
    </source>
</evidence>
<dbReference type="AlphaFoldDB" id="A0AA39ZRQ4"/>
<proteinExistence type="predicted"/>
<accession>A0AA39ZRQ4</accession>
<reference evidence="1" key="1">
    <citation type="submission" date="2023-06" db="EMBL/GenBank/DDBJ databases">
        <title>Genome-scale phylogeny and comparative genomics of the fungal order Sordariales.</title>
        <authorList>
            <consortium name="Lawrence Berkeley National Laboratory"/>
            <person name="Hensen N."/>
            <person name="Bonometti L."/>
            <person name="Westerberg I."/>
            <person name="Brannstrom I.O."/>
            <person name="Guillou S."/>
            <person name="Cros-Aarteil S."/>
            <person name="Calhoun S."/>
            <person name="Haridas S."/>
            <person name="Kuo A."/>
            <person name="Mondo S."/>
            <person name="Pangilinan J."/>
            <person name="Riley R."/>
            <person name="Labutti K."/>
            <person name="Andreopoulos B."/>
            <person name="Lipzen A."/>
            <person name="Chen C."/>
            <person name="Yanf M."/>
            <person name="Daum C."/>
            <person name="Ng V."/>
            <person name="Clum A."/>
            <person name="Steindorff A."/>
            <person name="Ohm R."/>
            <person name="Martin F."/>
            <person name="Silar P."/>
            <person name="Natvig D."/>
            <person name="Lalanne C."/>
            <person name="Gautier V."/>
            <person name="Ament-Velasquez S.L."/>
            <person name="Kruys A."/>
            <person name="Hutchinson M.I."/>
            <person name="Powell A.J."/>
            <person name="Barry K."/>
            <person name="Miller A.N."/>
            <person name="Grigoriev I.V."/>
            <person name="Debuchy R."/>
            <person name="Gladieux P."/>
            <person name="Thoren M.H."/>
            <person name="Johannesson H."/>
        </authorList>
    </citation>
    <scope>NUCLEOTIDE SEQUENCE</scope>
    <source>
        <strain evidence="1">SMH4607-1</strain>
    </source>
</reference>
<evidence type="ECO:0000313" key="2">
    <source>
        <dbReference type="Proteomes" id="UP001172102"/>
    </source>
</evidence>
<gene>
    <name evidence="1" type="ORF">B0H67DRAFT_558672</name>
</gene>
<comment type="caution">
    <text evidence="1">The sequence shown here is derived from an EMBL/GenBank/DDBJ whole genome shotgun (WGS) entry which is preliminary data.</text>
</comment>
<keyword evidence="2" id="KW-1185">Reference proteome</keyword>
<dbReference type="Proteomes" id="UP001172102">
    <property type="component" value="Unassembled WGS sequence"/>
</dbReference>
<dbReference type="EMBL" id="JAUKUA010000009">
    <property type="protein sequence ID" value="KAK0702386.1"/>
    <property type="molecule type" value="Genomic_DNA"/>
</dbReference>